<organism evidence="5 6">
    <name type="scientific">Desulfomonile tiedjei (strain ATCC 49306 / DSM 6799 / DCB-1)</name>
    <dbReference type="NCBI Taxonomy" id="706587"/>
    <lineage>
        <taxon>Bacteria</taxon>
        <taxon>Pseudomonadati</taxon>
        <taxon>Thermodesulfobacteriota</taxon>
        <taxon>Desulfomonilia</taxon>
        <taxon>Desulfomonilales</taxon>
        <taxon>Desulfomonilaceae</taxon>
        <taxon>Desulfomonile</taxon>
    </lineage>
</organism>
<dbReference type="SUPFAM" id="SSF50692">
    <property type="entry name" value="ADC-like"/>
    <property type="match status" value="1"/>
</dbReference>
<evidence type="ECO:0000256" key="3">
    <source>
        <dbReference type="RuleBase" id="RU003651"/>
    </source>
</evidence>
<evidence type="ECO:0000256" key="1">
    <source>
        <dbReference type="ARBA" id="ARBA00022741"/>
    </source>
</evidence>
<reference evidence="6" key="1">
    <citation type="submission" date="2012-06" db="EMBL/GenBank/DDBJ databases">
        <title>Complete sequence of chromosome of Desulfomonile tiedjei DSM 6799.</title>
        <authorList>
            <person name="Lucas S."/>
            <person name="Copeland A."/>
            <person name="Lapidus A."/>
            <person name="Glavina del Rio T."/>
            <person name="Dalin E."/>
            <person name="Tice H."/>
            <person name="Bruce D."/>
            <person name="Goodwin L."/>
            <person name="Pitluck S."/>
            <person name="Peters L."/>
            <person name="Ovchinnikova G."/>
            <person name="Zeytun A."/>
            <person name="Lu M."/>
            <person name="Kyrpides N."/>
            <person name="Mavromatis K."/>
            <person name="Ivanova N."/>
            <person name="Brettin T."/>
            <person name="Detter J.C."/>
            <person name="Han C."/>
            <person name="Larimer F."/>
            <person name="Land M."/>
            <person name="Hauser L."/>
            <person name="Markowitz V."/>
            <person name="Cheng J.-F."/>
            <person name="Hugenholtz P."/>
            <person name="Woyke T."/>
            <person name="Wu D."/>
            <person name="Spring S."/>
            <person name="Schroeder M."/>
            <person name="Brambilla E."/>
            <person name="Klenk H.-P."/>
            <person name="Eisen J.A."/>
        </authorList>
    </citation>
    <scope>NUCLEOTIDE SEQUENCE [LARGE SCALE GENOMIC DNA]</scope>
    <source>
        <strain evidence="6">ATCC 49306 / DSM 6799 / DCB-1</strain>
    </source>
</reference>
<dbReference type="eggNOG" id="COG0464">
    <property type="taxonomic scope" value="Bacteria"/>
</dbReference>
<dbReference type="SUPFAM" id="SSF52540">
    <property type="entry name" value="P-loop containing nucleoside triphosphate hydrolases"/>
    <property type="match status" value="2"/>
</dbReference>
<dbReference type="InterPro" id="IPR027417">
    <property type="entry name" value="P-loop_NTPase"/>
</dbReference>
<evidence type="ECO:0000259" key="4">
    <source>
        <dbReference type="SMART" id="SM00382"/>
    </source>
</evidence>
<dbReference type="InterPro" id="IPR003593">
    <property type="entry name" value="AAA+_ATPase"/>
</dbReference>
<dbReference type="InterPro" id="IPR041569">
    <property type="entry name" value="AAA_lid_3"/>
</dbReference>
<accession>I4C7D2</accession>
<dbReference type="SMART" id="SM00382">
    <property type="entry name" value="AAA"/>
    <property type="match status" value="2"/>
</dbReference>
<dbReference type="OrthoDB" id="9809379at2"/>
<dbReference type="Gene3D" id="3.40.50.300">
    <property type="entry name" value="P-loop containing nucleotide triphosphate hydrolases"/>
    <property type="match status" value="2"/>
</dbReference>
<dbReference type="Proteomes" id="UP000006055">
    <property type="component" value="Chromosome"/>
</dbReference>
<dbReference type="InterPro" id="IPR050168">
    <property type="entry name" value="AAA_ATPase_domain"/>
</dbReference>
<dbReference type="eggNOG" id="COG1222">
    <property type="taxonomic scope" value="Bacteria"/>
</dbReference>
<dbReference type="PATRIC" id="fig|706587.4.peg.3194"/>
<dbReference type="FunFam" id="3.40.50.300:FF:000012">
    <property type="entry name" value="Transitional endoplasmic reticulum ATPase"/>
    <property type="match status" value="1"/>
</dbReference>
<feature type="domain" description="AAA+ ATPase" evidence="4">
    <location>
        <begin position="236"/>
        <end position="372"/>
    </location>
</feature>
<dbReference type="Pfam" id="PF17862">
    <property type="entry name" value="AAA_lid_3"/>
    <property type="match status" value="1"/>
</dbReference>
<dbReference type="KEGG" id="dti:Desti_2803"/>
<proteinExistence type="inferred from homology"/>
<comment type="similarity">
    <text evidence="3">Belongs to the AAA ATPase family.</text>
</comment>
<keyword evidence="6" id="KW-1185">Reference proteome</keyword>
<evidence type="ECO:0000313" key="6">
    <source>
        <dbReference type="Proteomes" id="UP000006055"/>
    </source>
</evidence>
<gene>
    <name evidence="5" type="ordered locus">Desti_2803</name>
</gene>
<dbReference type="PROSITE" id="PS00674">
    <property type="entry name" value="AAA"/>
    <property type="match status" value="1"/>
</dbReference>
<protein>
    <submittedName>
        <fullName evidence="5">AAA+ family ATPase</fullName>
    </submittedName>
</protein>
<dbReference type="InterPro" id="IPR009010">
    <property type="entry name" value="Asp_de-COase-like_dom_sf"/>
</dbReference>
<dbReference type="Pfam" id="PF00004">
    <property type="entry name" value="AAA"/>
    <property type="match status" value="2"/>
</dbReference>
<feature type="domain" description="AAA+ ATPase" evidence="4">
    <location>
        <begin position="508"/>
        <end position="643"/>
    </location>
</feature>
<sequence length="734" mass="81260">MDCHCKDHLPGEWHSHEDCDCKHHHSPTYSFVITKVMEEDPGVGTVYISKAFMENLEVQDGDPVELLGPTTCVVQAKSHPNPWIDTRMISIDKHTMEKTGVQLFGQIRIRKTACEEAQCITLQVPPGSNVTRLGLRAMLDRADGAVITGRDYLTLKDRRGRELQFRIVESNPDQMSRLSKKTLIRLVDENGNEYLARNDTSFQDVGGLDEAVSKVKEVVQLPLKHPEIFYRLGIDPPRGVLLHGPSGTGKTLIARAVAGETGCYFKAISGTEIMDKYYGESEAKLRAAFEEAYQHAPAIIFIDEIDALAPRRDTSEGDVEKRVTAQLLALMDGMEDRGHVIVLAATNLPNVLDNALRRPGRFDREILIGVPDKAGRKKILEIHTRDMPLGTVDLDDIAQRSHGFVGADIKALCQEAGFKALRRILPGLEHTEQELSEDFLEAIAVETKDFESALKEMRPSAGRSFEIDLRDCGWDRIAGYAKEKEFLKDIVLWPLRNSETLFALGVNRPEGLLITGPSGIGKTLMARSLGKESGFNVIEIRGPELLSKYMGESERNIRELFRQARQMAPTVLILDGIEAMAVSGWSDSKAIDRIVHQLVTEMNSVSGEKPVLVVGVATSANALPPALKATGRFGYELPLSLPTEEERAEVFRLYLHSGNVSFKGNLQEIAANTNGLTPGNIEEICCRTVLQAAHCAIDSDSVPPCCVEVTDTDVLKMLDRWKLMTADTISQLCI</sequence>
<evidence type="ECO:0000256" key="2">
    <source>
        <dbReference type="ARBA" id="ARBA00022840"/>
    </source>
</evidence>
<dbReference type="GO" id="GO:0016887">
    <property type="term" value="F:ATP hydrolysis activity"/>
    <property type="evidence" value="ECO:0007669"/>
    <property type="project" value="InterPro"/>
</dbReference>
<keyword evidence="1 3" id="KW-0547">Nucleotide-binding</keyword>
<dbReference type="STRING" id="706587.Desti_2803"/>
<dbReference type="GO" id="GO:0005524">
    <property type="term" value="F:ATP binding"/>
    <property type="evidence" value="ECO:0007669"/>
    <property type="project" value="UniProtKB-KW"/>
</dbReference>
<dbReference type="RefSeq" id="WP_014810612.1">
    <property type="nucleotide sequence ID" value="NC_018025.1"/>
</dbReference>
<dbReference type="AlphaFoldDB" id="I4C7D2"/>
<name>I4C7D2_DESTA</name>
<evidence type="ECO:0000313" key="5">
    <source>
        <dbReference type="EMBL" id="AFM25473.1"/>
    </source>
</evidence>
<dbReference type="InterPro" id="IPR003960">
    <property type="entry name" value="ATPase_AAA_CS"/>
</dbReference>
<dbReference type="Gene3D" id="2.40.40.20">
    <property type="match status" value="1"/>
</dbReference>
<dbReference type="PANTHER" id="PTHR23077">
    <property type="entry name" value="AAA-FAMILY ATPASE"/>
    <property type="match status" value="1"/>
</dbReference>
<dbReference type="HOGENOM" id="CLU_000688_12_2_7"/>
<dbReference type="EMBL" id="CP003360">
    <property type="protein sequence ID" value="AFM25473.1"/>
    <property type="molecule type" value="Genomic_DNA"/>
</dbReference>
<keyword evidence="2 3" id="KW-0067">ATP-binding</keyword>
<dbReference type="InterPro" id="IPR003959">
    <property type="entry name" value="ATPase_AAA_core"/>
</dbReference>
<dbReference type="Gene3D" id="1.10.8.60">
    <property type="match status" value="2"/>
</dbReference>
<dbReference type="PANTHER" id="PTHR23077:SF171">
    <property type="entry name" value="NUCLEAR VALOSIN-CONTAINING PROTEIN-LIKE"/>
    <property type="match status" value="1"/>
</dbReference>